<keyword evidence="2" id="KW-1185">Reference proteome</keyword>
<organism evidence="1 2">
    <name type="scientific">Batillaria attramentaria</name>
    <dbReference type="NCBI Taxonomy" id="370345"/>
    <lineage>
        <taxon>Eukaryota</taxon>
        <taxon>Metazoa</taxon>
        <taxon>Spiralia</taxon>
        <taxon>Lophotrochozoa</taxon>
        <taxon>Mollusca</taxon>
        <taxon>Gastropoda</taxon>
        <taxon>Caenogastropoda</taxon>
        <taxon>Sorbeoconcha</taxon>
        <taxon>Cerithioidea</taxon>
        <taxon>Batillariidae</taxon>
        <taxon>Batillaria</taxon>
    </lineage>
</organism>
<protein>
    <submittedName>
        <fullName evidence="1">Uncharacterized protein</fullName>
    </submittedName>
</protein>
<comment type="caution">
    <text evidence="1">The sequence shown here is derived from an EMBL/GenBank/DDBJ whole genome shotgun (WGS) entry which is preliminary data.</text>
</comment>
<dbReference type="AlphaFoldDB" id="A0ABD0KKS0"/>
<proteinExistence type="predicted"/>
<dbReference type="Proteomes" id="UP001519460">
    <property type="component" value="Unassembled WGS sequence"/>
</dbReference>
<evidence type="ECO:0000313" key="1">
    <source>
        <dbReference type="EMBL" id="KAK7487785.1"/>
    </source>
</evidence>
<evidence type="ECO:0000313" key="2">
    <source>
        <dbReference type="Proteomes" id="UP001519460"/>
    </source>
</evidence>
<name>A0ABD0KKS0_9CAEN</name>
<gene>
    <name evidence="1" type="ORF">BaRGS_00021052</name>
</gene>
<reference evidence="1 2" key="1">
    <citation type="journal article" date="2023" name="Sci. Data">
        <title>Genome assembly of the Korean intertidal mud-creeper Batillaria attramentaria.</title>
        <authorList>
            <person name="Patra A.K."/>
            <person name="Ho P.T."/>
            <person name="Jun S."/>
            <person name="Lee S.J."/>
            <person name="Kim Y."/>
            <person name="Won Y.J."/>
        </authorList>
    </citation>
    <scope>NUCLEOTIDE SEQUENCE [LARGE SCALE GENOMIC DNA]</scope>
    <source>
        <strain evidence="1">Wonlab-2016</strain>
    </source>
</reference>
<dbReference type="EMBL" id="JACVVK020000160">
    <property type="protein sequence ID" value="KAK7487785.1"/>
    <property type="molecule type" value="Genomic_DNA"/>
</dbReference>
<accession>A0ABD0KKS0</accession>
<sequence length="107" mass="12059">MPAEASPFRPAFRNNIAVDLSWTIDLLTQVLVPCLRAMFGGRFESVVTLYTSRRFLFTRYLFLLIVSSGRRFQVGGRLSFCVGLNPARGTHTRPDFVPTNAQSCPFL</sequence>